<keyword evidence="4 7" id="KW-0812">Transmembrane</keyword>
<evidence type="ECO:0000313" key="8">
    <source>
        <dbReference type="EMBL" id="MDX8419803.1"/>
    </source>
</evidence>
<organism evidence="8 9">
    <name type="scientific">Grylomicrobium aquisgranensis</name>
    <dbReference type="NCBI Taxonomy" id="2926318"/>
    <lineage>
        <taxon>Bacteria</taxon>
        <taxon>Bacillati</taxon>
        <taxon>Bacillota</taxon>
        <taxon>Erysipelotrichia</taxon>
        <taxon>Erysipelotrichales</taxon>
        <taxon>Erysipelotrichaceae</taxon>
        <taxon>Grylomicrobium</taxon>
    </lineage>
</organism>
<name>A0AB35U2U7_9FIRM</name>
<dbReference type="Pfam" id="PF01554">
    <property type="entry name" value="MatE"/>
    <property type="match status" value="2"/>
</dbReference>
<evidence type="ECO:0000256" key="2">
    <source>
        <dbReference type="ARBA" id="ARBA00022448"/>
    </source>
</evidence>
<dbReference type="InterPro" id="IPR052031">
    <property type="entry name" value="Membrane_Transporter-Flippase"/>
</dbReference>
<protein>
    <submittedName>
        <fullName evidence="8">MATE family efflux transporter</fullName>
    </submittedName>
</protein>
<feature type="transmembrane region" description="Helical" evidence="7">
    <location>
        <begin position="102"/>
        <end position="123"/>
    </location>
</feature>
<dbReference type="Proteomes" id="UP001286174">
    <property type="component" value="Unassembled WGS sequence"/>
</dbReference>
<feature type="transmembrane region" description="Helical" evidence="7">
    <location>
        <begin position="199"/>
        <end position="219"/>
    </location>
</feature>
<dbReference type="InterPro" id="IPR048279">
    <property type="entry name" value="MdtK-like"/>
</dbReference>
<feature type="transmembrane region" description="Helical" evidence="7">
    <location>
        <begin position="387"/>
        <end position="413"/>
    </location>
</feature>
<evidence type="ECO:0000256" key="4">
    <source>
        <dbReference type="ARBA" id="ARBA00022692"/>
    </source>
</evidence>
<reference evidence="8 9" key="1">
    <citation type="submission" date="2022-03" db="EMBL/GenBank/DDBJ databases">
        <title>Novel taxa within the pig intestine.</title>
        <authorList>
            <person name="Wylensek D."/>
            <person name="Bishof K."/>
            <person name="Afrizal A."/>
            <person name="Clavel T."/>
        </authorList>
    </citation>
    <scope>NUCLEOTIDE SEQUENCE [LARGE SCALE GENOMIC DNA]</scope>
    <source>
        <strain evidence="8 9">CLA-KB-P133</strain>
    </source>
</reference>
<proteinExistence type="predicted"/>
<feature type="transmembrane region" description="Helical" evidence="7">
    <location>
        <begin position="419"/>
        <end position="442"/>
    </location>
</feature>
<keyword evidence="6 7" id="KW-0472">Membrane</keyword>
<feature type="transmembrane region" description="Helical" evidence="7">
    <location>
        <begin position="63"/>
        <end position="82"/>
    </location>
</feature>
<dbReference type="PIRSF" id="PIRSF006603">
    <property type="entry name" value="DinF"/>
    <property type="match status" value="1"/>
</dbReference>
<gene>
    <name evidence="8" type="ORF">MOZ60_06805</name>
</gene>
<keyword evidence="2" id="KW-0813">Transport</keyword>
<evidence type="ECO:0000256" key="6">
    <source>
        <dbReference type="ARBA" id="ARBA00023136"/>
    </source>
</evidence>
<dbReference type="EMBL" id="JALBUR010000014">
    <property type="protein sequence ID" value="MDX8419803.1"/>
    <property type="molecule type" value="Genomic_DNA"/>
</dbReference>
<evidence type="ECO:0000256" key="7">
    <source>
        <dbReference type="SAM" id="Phobius"/>
    </source>
</evidence>
<comment type="caution">
    <text evidence="8">The sequence shown here is derived from an EMBL/GenBank/DDBJ whole genome shotgun (WGS) entry which is preliminary data.</text>
</comment>
<evidence type="ECO:0000256" key="1">
    <source>
        <dbReference type="ARBA" id="ARBA00004651"/>
    </source>
</evidence>
<feature type="transmembrane region" description="Helical" evidence="7">
    <location>
        <begin position="318"/>
        <end position="341"/>
    </location>
</feature>
<dbReference type="AlphaFoldDB" id="A0AB35U2U7"/>
<comment type="subcellular location">
    <subcellularLocation>
        <location evidence="1">Cell membrane</location>
        <topology evidence="1">Multi-pass membrane protein</topology>
    </subcellularLocation>
</comment>
<dbReference type="GO" id="GO:0015297">
    <property type="term" value="F:antiporter activity"/>
    <property type="evidence" value="ECO:0007669"/>
    <property type="project" value="InterPro"/>
</dbReference>
<dbReference type="GO" id="GO:0005886">
    <property type="term" value="C:plasma membrane"/>
    <property type="evidence" value="ECO:0007669"/>
    <property type="project" value="UniProtKB-SubCell"/>
</dbReference>
<dbReference type="PANTHER" id="PTHR43549:SF3">
    <property type="entry name" value="MULTIDRUG RESISTANCE PROTEIN YPNP-RELATED"/>
    <property type="match status" value="1"/>
</dbReference>
<dbReference type="NCBIfam" id="TIGR00797">
    <property type="entry name" value="matE"/>
    <property type="match status" value="1"/>
</dbReference>
<dbReference type="RefSeq" id="WP_370596102.1">
    <property type="nucleotide sequence ID" value="NZ_JALBUR010000014.1"/>
</dbReference>
<feature type="transmembrane region" description="Helical" evidence="7">
    <location>
        <begin position="173"/>
        <end position="193"/>
    </location>
</feature>
<feature type="transmembrane region" description="Helical" evidence="7">
    <location>
        <begin position="143"/>
        <end position="161"/>
    </location>
</feature>
<dbReference type="InterPro" id="IPR002528">
    <property type="entry name" value="MATE_fam"/>
</dbReference>
<sequence length="446" mass="48519">MRKHRTIEMDMVHGPLYRNLVLFSLPLMAANLLQMAFNAADTIVVGKFSGQRALAAVGATAPIINLIVSLFAGLAIGANIVIARAIGKGDRGEISIGVNTGYWLSIVSGILLTVFGMLLSPMLLKAMGTPDDIISLSVLYLRIYFLGAIPLLIYDFGSAALRARGDTLHPTIYLCISGVLNVVLNLFFVIVLHHSVDGVAMATVISEIVSAVLVSWSLAREADETKLVPALIRFHREETLQILKVGIPAGLQSMMWAISNIAVQSSLNTFGSVVVAGNSAAQSIESFVYIGMEAFSQAAITFTSQNAGAGEKKQIRRLLIVLSVMMFVVSFGIGAVLTLTGRYCLRLYTNDEAVIRAGMVRMRFVVFWLFLNGLLDVPASSLRGMGYGTLPTVIMLAGIVGIRLLYIATIFQAMPTLDVLYFCFPLSWAITLVLQYGFWIYAYHRF</sequence>
<accession>A0AB35U2U7</accession>
<keyword evidence="3" id="KW-1003">Cell membrane</keyword>
<evidence type="ECO:0000256" key="3">
    <source>
        <dbReference type="ARBA" id="ARBA00022475"/>
    </source>
</evidence>
<evidence type="ECO:0000256" key="5">
    <source>
        <dbReference type="ARBA" id="ARBA00022989"/>
    </source>
</evidence>
<evidence type="ECO:0000313" key="9">
    <source>
        <dbReference type="Proteomes" id="UP001286174"/>
    </source>
</evidence>
<dbReference type="PANTHER" id="PTHR43549">
    <property type="entry name" value="MULTIDRUG RESISTANCE PROTEIN YPNP-RELATED"/>
    <property type="match status" value="1"/>
</dbReference>
<keyword evidence="9" id="KW-1185">Reference proteome</keyword>
<keyword evidence="5 7" id="KW-1133">Transmembrane helix</keyword>
<dbReference type="CDD" id="cd13138">
    <property type="entry name" value="MATE_yoeA_like"/>
    <property type="match status" value="1"/>
</dbReference>
<dbReference type="GO" id="GO:0042910">
    <property type="term" value="F:xenobiotic transmembrane transporter activity"/>
    <property type="evidence" value="ECO:0007669"/>
    <property type="project" value="InterPro"/>
</dbReference>